<gene>
    <name evidence="2" type="ORF">Q8X39_00345</name>
</gene>
<evidence type="ECO:0000313" key="2">
    <source>
        <dbReference type="EMBL" id="MDP4299070.1"/>
    </source>
</evidence>
<dbReference type="EMBL" id="JAUZEE010000001">
    <property type="protein sequence ID" value="MDP4299070.1"/>
    <property type="molecule type" value="Genomic_DNA"/>
</dbReference>
<feature type="domain" description="Ice-binding protein C-terminal" evidence="1">
    <location>
        <begin position="228"/>
        <end position="252"/>
    </location>
</feature>
<comment type="caution">
    <text evidence="2">The sequence shown here is derived from an EMBL/GenBank/DDBJ whole genome shotgun (WGS) entry which is preliminary data.</text>
</comment>
<evidence type="ECO:0000313" key="3">
    <source>
        <dbReference type="Proteomes" id="UP001235760"/>
    </source>
</evidence>
<dbReference type="Pfam" id="PF07589">
    <property type="entry name" value="PEP-CTERM"/>
    <property type="match status" value="1"/>
</dbReference>
<accession>A0ABT9FY40</accession>
<reference evidence="2 3" key="1">
    <citation type="submission" date="2023-08" db="EMBL/GenBank/DDBJ databases">
        <authorList>
            <person name="Roldan D.M."/>
            <person name="Menes R.J."/>
        </authorList>
    </citation>
    <scope>NUCLEOTIDE SEQUENCE [LARGE SCALE GENOMIC DNA]</scope>
    <source>
        <strain evidence="2 3">CCM 2812</strain>
    </source>
</reference>
<protein>
    <submittedName>
        <fullName evidence="2">PEP-CTERM sorting domain-containing protein</fullName>
    </submittedName>
</protein>
<dbReference type="RefSeq" id="WP_305747642.1">
    <property type="nucleotide sequence ID" value="NZ_JAUZEE010000001.1"/>
</dbReference>
<dbReference type="NCBIfam" id="TIGR02595">
    <property type="entry name" value="PEP_CTERM"/>
    <property type="match status" value="1"/>
</dbReference>
<organism evidence="2 3">
    <name type="scientific">Leptothrix discophora</name>
    <dbReference type="NCBI Taxonomy" id="89"/>
    <lineage>
        <taxon>Bacteria</taxon>
        <taxon>Pseudomonadati</taxon>
        <taxon>Pseudomonadota</taxon>
        <taxon>Betaproteobacteria</taxon>
        <taxon>Burkholderiales</taxon>
        <taxon>Sphaerotilaceae</taxon>
        <taxon>Leptothrix</taxon>
    </lineage>
</organism>
<evidence type="ECO:0000259" key="1">
    <source>
        <dbReference type="Pfam" id="PF07589"/>
    </source>
</evidence>
<dbReference type="InterPro" id="IPR013424">
    <property type="entry name" value="Ice-binding_C"/>
</dbReference>
<keyword evidence="3" id="KW-1185">Reference proteome</keyword>
<dbReference type="Proteomes" id="UP001235760">
    <property type="component" value="Unassembled WGS sequence"/>
</dbReference>
<name>A0ABT9FY40_LEPDI</name>
<sequence>MLRWRAPDLRDAIRDLNVENGLNGPHGAATQFQGNQMTTNTCFTHRALRAGVVSIGAAVVALLAPVAQAADAAFTAPAAGSLTQGHDPGSRVNLANLFTANANFFVDSLGVWRDPGFSAPESVGLYDTATGQLLASTTVSLADTLSGGYLYRAITPVALQMGHQYQVTAYTNGNSWTFGPVPTTDSRITYTGHLYNYTNQLAFAQQSAGAGGQAYYGPNFTITNTVTAVPEPETYAMLLAGLGVLGAVTRRRQAKAAVSA</sequence>
<proteinExistence type="predicted"/>